<feature type="compositionally biased region" description="Polar residues" evidence="11">
    <location>
        <begin position="228"/>
        <end position="237"/>
    </location>
</feature>
<evidence type="ECO:0000256" key="2">
    <source>
        <dbReference type="ARBA" id="ARBA00009468"/>
    </source>
</evidence>
<comment type="caution">
    <text evidence="14">The sequence shown here is derived from an EMBL/GenBank/DDBJ whole genome shotgun (WGS) entry which is preliminary data.</text>
</comment>
<feature type="signal peptide" evidence="12">
    <location>
        <begin position="1"/>
        <end position="18"/>
    </location>
</feature>
<keyword evidence="3" id="KW-0963">Cytoplasm</keyword>
<evidence type="ECO:0000256" key="10">
    <source>
        <dbReference type="PROSITE-ProRule" id="PRU00309"/>
    </source>
</evidence>
<evidence type="ECO:0000256" key="5">
    <source>
        <dbReference type="ARBA" id="ARBA00022723"/>
    </source>
</evidence>
<evidence type="ECO:0000259" key="13">
    <source>
        <dbReference type="PROSITE" id="PS50950"/>
    </source>
</evidence>
<dbReference type="Pfam" id="PF05485">
    <property type="entry name" value="THAP"/>
    <property type="match status" value="1"/>
</dbReference>
<feature type="compositionally biased region" description="Polar residues" evidence="11">
    <location>
        <begin position="788"/>
        <end position="800"/>
    </location>
</feature>
<dbReference type="Pfam" id="PF15297">
    <property type="entry name" value="CKAP2_C"/>
    <property type="match status" value="2"/>
</dbReference>
<evidence type="ECO:0000256" key="8">
    <source>
        <dbReference type="ARBA" id="ARBA00023125"/>
    </source>
</evidence>
<dbReference type="SUPFAM" id="SSF57716">
    <property type="entry name" value="Glucocorticoid receptor-like (DNA-binding domain)"/>
    <property type="match status" value="1"/>
</dbReference>
<keyword evidence="8 10" id="KW-0238">DNA-binding</keyword>
<dbReference type="Pfam" id="PF14291">
    <property type="entry name" value="DUF4371"/>
    <property type="match status" value="1"/>
</dbReference>
<dbReference type="PROSITE" id="PS50950">
    <property type="entry name" value="ZF_THAP"/>
    <property type="match status" value="1"/>
</dbReference>
<feature type="chain" id="PRO_5046106482" description="THAP-type domain-containing protein" evidence="12">
    <location>
        <begin position="19"/>
        <end position="1399"/>
    </location>
</feature>
<sequence>MKGILFWFKTGCSQLSLAALNSNLFESVCRVECKDNCSSNSVFKLRYLYLSYPTDRRRRRITKDNGKIIFEELSLIHRMESVVRKSNKENTKPLCGPKKQVSTIVSKQKVISKSAPLQSKNDLKEDNSGKKEKEKDVRPKTNADPTKRNTLSQAFRTQQTVRHRKLVEEVQKPPSTVSAIQKSKPGTYKGRVVQSKIDCFRKPSADMKTTEKSVISKPDVRQVRSKSVTSLASTKPRVNSALPSRPKSVSDVQLNATEKPVQKSVSNRRIPQKVPDTVPQGVCAPPRSAPLATGRSAISKPNISKKKEMLQVEKCKTSTIEQKVRRPVISTVSQYKVQIETAEERRAKLAEWLASKGKALKRPPIAEKETFPRKPKSALQPKTGHKATICAQPEPVVQSEAVKPTTALKTENQTNDIEVPDNKTVCSRKSSNIMNTTLDLLDNSDMDLPVDPEIRMESLVLNLCEKLEEMETPSSCEDEKRIEVKVEELETDKVFEILEEDELGDEEGSDSDITEDTKKAVIKNENEDQEPEEKPFASDDDYSDEEMKSTTPEMAGASIVKYNVKTTPYLQSVKKIIDCETAPGSGSRHKSAIKDLKFLTPVRRSTRIQRKSSRLPGMLNDHDTCVSSLAELVQMEDADANAYIYRKNPALLEDLPDQPEDFAKGISSRNSTHSVLAFFRFPRDPERCKKWVENCSRSDLKDKTPDHLNKYHRLCARHFEPNLITKTSPFRTVLKDNAVPTIFDNPSLKRSNNETENKDAPEAKKSKSDSQSEPVKDISEETTKDISESNNGDGIDSSPQVIDEETLNKEYLKSLFDVVVMMGTQNIPLHGHSDKEPRSKSFTPSNFQALLEYRINAGDEFLRKKFEGSSVNLEYCSSTQLQQMLDVIENCVREELLAEVKEGRFFSLIVDNLVEIGGESHLPLFIRFVDKTNSLREEFVGLLLFEGDVEAITERLIAEVTVKCGLDMQYCRGQAYLCSGVSAMKVKAVVARIAELHPLAVLTPCSTCSLNICLANTMTFTGVHLVMSTLKKLDVFFSKTTLLQNQLESAISIYYQGNEEKANVLKEACYSKWTEQHDAFELAVDLLESLLLCMDSVHDNEDHKWSDEVAHNAFVISEALADFEFVMTLVVLKNTLSFSRAFGKNLQGQTNEVFFASSSLTAVLHSLNEVYENIEVYHEFWFEEAVNLAAALEIPVKVPRLYFRKRPTSGEEIQPETYYKEQVTLPVVSHVIKELSDLFSENHLKALKSLSLVPAIMGQLKFNTTEETSADIYKDDLLNPDTFPAELHCWKIKWKHGTKDVVLPSTIYETLQLSDVKFFPNVCALLKVLYNLPVFALTNDKCSTAKQRLTTYLEDTPVHHRNKSMALFYINCAIKHDLDSMVEKYLKMYPDSEPSENRD</sequence>
<dbReference type="PANTHER" id="PTHR46289:SF13">
    <property type="entry name" value="52 KDA REPRESSOR OF THE INHIBITOR OF THE PROTEIN KINASE-RELATED"/>
    <property type="match status" value="1"/>
</dbReference>
<feature type="compositionally biased region" description="Basic and acidic residues" evidence="11">
    <location>
        <begin position="121"/>
        <end position="147"/>
    </location>
</feature>
<protein>
    <recommendedName>
        <fullName evidence="13">THAP-type domain-containing protein</fullName>
    </recommendedName>
</protein>
<dbReference type="EMBL" id="JAYMGO010000010">
    <property type="protein sequence ID" value="KAL1266505.1"/>
    <property type="molecule type" value="Genomic_DNA"/>
</dbReference>
<name>A0ABR3MPE6_9TELE</name>
<dbReference type="Proteomes" id="UP001558613">
    <property type="component" value="Unassembled WGS sequence"/>
</dbReference>
<evidence type="ECO:0000256" key="3">
    <source>
        <dbReference type="ARBA" id="ARBA00022490"/>
    </source>
</evidence>
<feature type="region of interest" description="Disordered" evidence="11">
    <location>
        <begin position="367"/>
        <end position="386"/>
    </location>
</feature>
<evidence type="ECO:0000256" key="4">
    <source>
        <dbReference type="ARBA" id="ARBA00022553"/>
    </source>
</evidence>
<keyword evidence="15" id="KW-1185">Reference proteome</keyword>
<keyword evidence="9" id="KW-0206">Cytoskeleton</keyword>
<feature type="region of interest" description="Disordered" evidence="11">
    <location>
        <begin position="522"/>
        <end position="551"/>
    </location>
</feature>
<feature type="region of interest" description="Disordered" evidence="11">
    <location>
        <begin position="111"/>
        <end position="160"/>
    </location>
</feature>
<keyword evidence="4" id="KW-0597">Phosphoprotein</keyword>
<gene>
    <name evidence="14" type="ORF">QQF64_002180</name>
</gene>
<evidence type="ECO:0000256" key="12">
    <source>
        <dbReference type="SAM" id="SignalP"/>
    </source>
</evidence>
<proteinExistence type="inferred from homology"/>
<dbReference type="InterPro" id="IPR006612">
    <property type="entry name" value="THAP_Znf"/>
</dbReference>
<feature type="compositionally biased region" description="Acidic residues" evidence="11">
    <location>
        <begin position="498"/>
        <end position="514"/>
    </location>
</feature>
<evidence type="ECO:0000256" key="6">
    <source>
        <dbReference type="ARBA" id="ARBA00022771"/>
    </source>
</evidence>
<dbReference type="InterPro" id="IPR052958">
    <property type="entry name" value="IFN-induced_PKR_regulator"/>
</dbReference>
<accession>A0ABR3MPE6</accession>
<dbReference type="SMART" id="SM00692">
    <property type="entry name" value="DM3"/>
    <property type="match status" value="1"/>
</dbReference>
<keyword evidence="6 10" id="KW-0863">Zinc-finger</keyword>
<evidence type="ECO:0000256" key="9">
    <source>
        <dbReference type="ARBA" id="ARBA00023212"/>
    </source>
</evidence>
<feature type="compositionally biased region" description="Polar residues" evidence="11">
    <location>
        <begin position="148"/>
        <end position="160"/>
    </location>
</feature>
<feature type="compositionally biased region" description="Basic and acidic residues" evidence="11">
    <location>
        <begin position="751"/>
        <end position="787"/>
    </location>
</feature>
<feature type="compositionally biased region" description="Basic and acidic residues" evidence="11">
    <location>
        <begin position="522"/>
        <end position="537"/>
    </location>
</feature>
<reference evidence="14 15" key="1">
    <citation type="submission" date="2023-09" db="EMBL/GenBank/DDBJ databases">
        <authorList>
            <person name="Wang M."/>
        </authorList>
    </citation>
    <scope>NUCLEOTIDE SEQUENCE [LARGE SCALE GENOMIC DNA]</scope>
    <source>
        <strain evidence="14">GT-2023</strain>
        <tissue evidence="14">Liver</tissue>
    </source>
</reference>
<comment type="similarity">
    <text evidence="2">Belongs to the CKAP2 family.</text>
</comment>
<evidence type="ECO:0000256" key="1">
    <source>
        <dbReference type="ARBA" id="ARBA00004245"/>
    </source>
</evidence>
<feature type="region of interest" description="Disordered" evidence="11">
    <location>
        <begin position="742"/>
        <end position="800"/>
    </location>
</feature>
<feature type="region of interest" description="Disordered" evidence="11">
    <location>
        <begin position="228"/>
        <end position="294"/>
    </location>
</feature>
<organism evidence="14 15">
    <name type="scientific">Cirrhinus molitorella</name>
    <name type="common">mud carp</name>
    <dbReference type="NCBI Taxonomy" id="172907"/>
    <lineage>
        <taxon>Eukaryota</taxon>
        <taxon>Metazoa</taxon>
        <taxon>Chordata</taxon>
        <taxon>Craniata</taxon>
        <taxon>Vertebrata</taxon>
        <taxon>Euteleostomi</taxon>
        <taxon>Actinopterygii</taxon>
        <taxon>Neopterygii</taxon>
        <taxon>Teleostei</taxon>
        <taxon>Ostariophysi</taxon>
        <taxon>Cypriniformes</taxon>
        <taxon>Cyprinidae</taxon>
        <taxon>Labeoninae</taxon>
        <taxon>Labeonini</taxon>
        <taxon>Cirrhinus</taxon>
    </lineage>
</organism>
<dbReference type="SMART" id="SM00980">
    <property type="entry name" value="THAP"/>
    <property type="match status" value="1"/>
</dbReference>
<comment type="subcellular location">
    <subcellularLocation>
        <location evidence="1">Cytoplasm</location>
        <location evidence="1">Cytoskeleton</location>
    </subcellularLocation>
</comment>
<feature type="region of interest" description="Disordered" evidence="11">
    <location>
        <begin position="498"/>
        <end position="517"/>
    </location>
</feature>
<keyword evidence="5" id="KW-0479">Metal-binding</keyword>
<keyword evidence="7" id="KW-0862">Zinc</keyword>
<evidence type="ECO:0000313" key="15">
    <source>
        <dbReference type="Proteomes" id="UP001558613"/>
    </source>
</evidence>
<dbReference type="InterPro" id="IPR025398">
    <property type="entry name" value="DUF4371"/>
</dbReference>
<evidence type="ECO:0000256" key="7">
    <source>
        <dbReference type="ARBA" id="ARBA00022833"/>
    </source>
</evidence>
<evidence type="ECO:0000313" key="14">
    <source>
        <dbReference type="EMBL" id="KAL1266505.1"/>
    </source>
</evidence>
<dbReference type="InterPro" id="IPR029197">
    <property type="entry name" value="CKAP2_C"/>
</dbReference>
<feature type="domain" description="THAP-type" evidence="13">
    <location>
        <begin position="655"/>
        <end position="743"/>
    </location>
</feature>
<dbReference type="PANTHER" id="PTHR46289">
    <property type="entry name" value="52 KDA REPRESSOR OF THE INHIBITOR OF THE PROTEIN KINASE-LIKE PROTEIN-RELATED"/>
    <property type="match status" value="1"/>
</dbReference>
<keyword evidence="12" id="KW-0732">Signal</keyword>
<feature type="compositionally biased region" description="Polar residues" evidence="11">
    <location>
        <begin position="111"/>
        <end position="120"/>
    </location>
</feature>
<evidence type="ECO:0000256" key="11">
    <source>
        <dbReference type="SAM" id="MobiDB-lite"/>
    </source>
</evidence>